<comment type="caution">
    <text evidence="7">The sequence shown here is derived from an EMBL/GenBank/DDBJ whole genome shotgun (WGS) entry which is preliminary data.</text>
</comment>
<dbReference type="CDD" id="cd01714">
    <property type="entry name" value="ETF_beta"/>
    <property type="match status" value="1"/>
</dbReference>
<dbReference type="InterPro" id="IPR012255">
    <property type="entry name" value="ETF_b"/>
</dbReference>
<dbReference type="RefSeq" id="WP_224316429.1">
    <property type="nucleotide sequence ID" value="NZ_JAIRBM010000040.1"/>
</dbReference>
<keyword evidence="4" id="KW-0249">Electron transport</keyword>
<keyword evidence="3" id="KW-0813">Transport</keyword>
<evidence type="ECO:0000259" key="6">
    <source>
        <dbReference type="SMART" id="SM00893"/>
    </source>
</evidence>
<dbReference type="Pfam" id="PF01012">
    <property type="entry name" value="ETF"/>
    <property type="match status" value="1"/>
</dbReference>
<proteinExistence type="inferred from homology"/>
<evidence type="ECO:0000256" key="5">
    <source>
        <dbReference type="ARBA" id="ARBA00042002"/>
    </source>
</evidence>
<dbReference type="InterPro" id="IPR000049">
    <property type="entry name" value="ET-Flavoprotein_bsu_CS"/>
</dbReference>
<dbReference type="Proteomes" id="UP000704176">
    <property type="component" value="Unassembled WGS sequence"/>
</dbReference>
<dbReference type="SMART" id="SM00893">
    <property type="entry name" value="ETF"/>
    <property type="match status" value="1"/>
</dbReference>
<protein>
    <recommendedName>
        <fullName evidence="2">Electron transfer flavoprotein subunit beta</fullName>
    </recommendedName>
    <alternativeName>
        <fullName evidence="5">Electron transfer flavoprotein small subunit</fullName>
    </alternativeName>
</protein>
<evidence type="ECO:0000256" key="1">
    <source>
        <dbReference type="ARBA" id="ARBA00007557"/>
    </source>
</evidence>
<evidence type="ECO:0000256" key="2">
    <source>
        <dbReference type="ARBA" id="ARBA00016797"/>
    </source>
</evidence>
<evidence type="ECO:0000313" key="8">
    <source>
        <dbReference type="Proteomes" id="UP000704176"/>
    </source>
</evidence>
<comment type="similarity">
    <text evidence="1">Belongs to the ETF beta-subunit/FixA family.</text>
</comment>
<dbReference type="PANTHER" id="PTHR21294">
    <property type="entry name" value="ELECTRON TRANSFER FLAVOPROTEIN BETA-SUBUNIT"/>
    <property type="match status" value="1"/>
</dbReference>
<dbReference type="InterPro" id="IPR014730">
    <property type="entry name" value="ETF_a/b_N"/>
</dbReference>
<evidence type="ECO:0000313" key="7">
    <source>
        <dbReference type="EMBL" id="MBZ6079415.1"/>
    </source>
</evidence>
<evidence type="ECO:0000256" key="4">
    <source>
        <dbReference type="ARBA" id="ARBA00022982"/>
    </source>
</evidence>
<dbReference type="InterPro" id="IPR014729">
    <property type="entry name" value="Rossmann-like_a/b/a_fold"/>
</dbReference>
<dbReference type="InterPro" id="IPR033948">
    <property type="entry name" value="ETF_beta_N"/>
</dbReference>
<evidence type="ECO:0000256" key="3">
    <source>
        <dbReference type="ARBA" id="ARBA00022448"/>
    </source>
</evidence>
<organism evidence="7 8">
    <name type="scientific">Microvirga puerhi</name>
    <dbReference type="NCBI Taxonomy" id="2876078"/>
    <lineage>
        <taxon>Bacteria</taxon>
        <taxon>Pseudomonadati</taxon>
        <taxon>Pseudomonadota</taxon>
        <taxon>Alphaproteobacteria</taxon>
        <taxon>Hyphomicrobiales</taxon>
        <taxon>Methylobacteriaceae</taxon>
        <taxon>Microvirga</taxon>
    </lineage>
</organism>
<feature type="non-terminal residue" evidence="7">
    <location>
        <position position="1"/>
    </location>
</feature>
<dbReference type="Gene3D" id="3.40.50.620">
    <property type="entry name" value="HUPs"/>
    <property type="match status" value="1"/>
</dbReference>
<reference evidence="7 8" key="1">
    <citation type="submission" date="2021-09" db="EMBL/GenBank/DDBJ databases">
        <title>The complete genome sequence of a new microorganism.</title>
        <authorList>
            <person name="Zi Z."/>
        </authorList>
    </citation>
    <scope>NUCLEOTIDE SEQUENCE [LARGE SCALE GENOMIC DNA]</scope>
    <source>
        <strain evidence="7 8">WGZ8</strain>
    </source>
</reference>
<feature type="domain" description="Electron transfer flavoprotein alpha/beta-subunit N-terminal" evidence="6">
    <location>
        <begin position="1"/>
        <end position="147"/>
    </location>
</feature>
<dbReference type="EMBL" id="JAIRBM010000040">
    <property type="protein sequence ID" value="MBZ6079415.1"/>
    <property type="molecule type" value="Genomic_DNA"/>
</dbReference>
<dbReference type="PANTHER" id="PTHR21294:SF8">
    <property type="entry name" value="ELECTRON TRANSFER FLAVOPROTEIN SUBUNIT BETA"/>
    <property type="match status" value="1"/>
</dbReference>
<keyword evidence="8" id="KW-1185">Reference proteome</keyword>
<dbReference type="SUPFAM" id="SSF52402">
    <property type="entry name" value="Adenine nucleotide alpha hydrolases-like"/>
    <property type="match status" value="1"/>
</dbReference>
<accession>A0ABS7VV19</accession>
<gene>
    <name evidence="7" type="ORF">K9B37_24500</name>
</gene>
<dbReference type="PROSITE" id="PS01065">
    <property type="entry name" value="ETF_BETA"/>
    <property type="match status" value="1"/>
</dbReference>
<sequence>PQQAAETIRTALAMGADRGLLVKTDASVEPLAVAKILKAVIAQEKPDLVILGKQAIDDDANQTGQMLAALLGWPQGTFAFKVAVDGNTLEVTREVDGGLQTVALTLPAIVTTDLRLNEPRYASLPNIMKAKKKPLDETSPEALGVDVAPRLKVLKTAEPGGRKAGVKVASVTELVAKLKTEAGVL</sequence>
<name>A0ABS7VV19_9HYPH</name>